<evidence type="ECO:0000259" key="1">
    <source>
        <dbReference type="PROSITE" id="PS51819"/>
    </source>
</evidence>
<dbReference type="EMBL" id="JAOVZO020000003">
    <property type="protein sequence ID" value="MDC8011419.1"/>
    <property type="molecule type" value="Genomic_DNA"/>
</dbReference>
<dbReference type="Gene3D" id="3.10.180.10">
    <property type="entry name" value="2,3-Dihydroxybiphenyl 1,2-Dioxygenase, domain 1"/>
    <property type="match status" value="1"/>
</dbReference>
<dbReference type="InterPro" id="IPR004360">
    <property type="entry name" value="Glyas_Fos-R_dOase_dom"/>
</dbReference>
<dbReference type="PROSITE" id="PS51819">
    <property type="entry name" value="VOC"/>
    <property type="match status" value="1"/>
</dbReference>
<feature type="domain" description="VOC" evidence="1">
    <location>
        <begin position="20"/>
        <end position="137"/>
    </location>
</feature>
<evidence type="ECO:0000313" key="3">
    <source>
        <dbReference type="Proteomes" id="UP001139971"/>
    </source>
</evidence>
<dbReference type="Pfam" id="PF00903">
    <property type="entry name" value="Glyoxalase"/>
    <property type="match status" value="1"/>
</dbReference>
<dbReference type="RefSeq" id="WP_263545839.1">
    <property type="nucleotide sequence ID" value="NZ_JAOVZO020000003.1"/>
</dbReference>
<proteinExistence type="predicted"/>
<gene>
    <name evidence="2" type="ORF">OD750_002530</name>
</gene>
<protein>
    <submittedName>
        <fullName evidence="2">VOC family protein</fullName>
    </submittedName>
</protein>
<dbReference type="AlphaFoldDB" id="A0A9X3YGU0"/>
<keyword evidence="3" id="KW-1185">Reference proteome</keyword>
<accession>A0A9X3YGU0</accession>
<evidence type="ECO:0000313" key="2">
    <source>
        <dbReference type="EMBL" id="MDC8011419.1"/>
    </source>
</evidence>
<name>A0A9X3YGU0_9GAMM</name>
<dbReference type="SUPFAM" id="SSF54593">
    <property type="entry name" value="Glyoxalase/Bleomycin resistance protein/Dihydroxybiphenyl dioxygenase"/>
    <property type="match status" value="1"/>
</dbReference>
<dbReference type="InterPro" id="IPR037523">
    <property type="entry name" value="VOC_core"/>
</dbReference>
<dbReference type="Proteomes" id="UP001139971">
    <property type="component" value="Unassembled WGS sequence"/>
</dbReference>
<dbReference type="PANTHER" id="PTHR36503">
    <property type="entry name" value="BLR2520 PROTEIN"/>
    <property type="match status" value="1"/>
</dbReference>
<comment type="caution">
    <text evidence="2">The sequence shown here is derived from an EMBL/GenBank/DDBJ whole genome shotgun (WGS) entry which is preliminary data.</text>
</comment>
<organism evidence="2 3">
    <name type="scientific">Tahibacter soli</name>
    <dbReference type="NCBI Taxonomy" id="2983605"/>
    <lineage>
        <taxon>Bacteria</taxon>
        <taxon>Pseudomonadati</taxon>
        <taxon>Pseudomonadota</taxon>
        <taxon>Gammaproteobacteria</taxon>
        <taxon>Lysobacterales</taxon>
        <taxon>Rhodanobacteraceae</taxon>
        <taxon>Tahibacter</taxon>
    </lineage>
</organism>
<sequence>MPLDPQAPTDPCARASTPFPPACPEVPVGDLPKALAYYRDQLGYHIDWSDEQLGLAGLSRGDTRLFMSDADFRDQRGNRPPIVLWFNASDRAEVDAIHAEWNAAGARIAGPPEARPYKLYEFFAHDLDANVFRVFYDFAWEER</sequence>
<reference evidence="2" key="1">
    <citation type="submission" date="2023-02" db="EMBL/GenBank/DDBJ databases">
        <title>Tahibacter soli sp. nov. isolated from soil.</title>
        <authorList>
            <person name="Baek J.H."/>
            <person name="Lee J.K."/>
            <person name="Choi D.G."/>
            <person name="Jeon C.O."/>
        </authorList>
    </citation>
    <scope>NUCLEOTIDE SEQUENCE</scope>
    <source>
        <strain evidence="2">BL</strain>
    </source>
</reference>
<dbReference type="PANTHER" id="PTHR36503:SF1">
    <property type="entry name" value="BLR2520 PROTEIN"/>
    <property type="match status" value="1"/>
</dbReference>
<dbReference type="InterPro" id="IPR029068">
    <property type="entry name" value="Glyas_Bleomycin-R_OHBP_Dase"/>
</dbReference>